<name>A0A2P2N7X5_RHIMU</name>
<organism evidence="1">
    <name type="scientific">Rhizophora mucronata</name>
    <name type="common">Asiatic mangrove</name>
    <dbReference type="NCBI Taxonomy" id="61149"/>
    <lineage>
        <taxon>Eukaryota</taxon>
        <taxon>Viridiplantae</taxon>
        <taxon>Streptophyta</taxon>
        <taxon>Embryophyta</taxon>
        <taxon>Tracheophyta</taxon>
        <taxon>Spermatophyta</taxon>
        <taxon>Magnoliopsida</taxon>
        <taxon>eudicotyledons</taxon>
        <taxon>Gunneridae</taxon>
        <taxon>Pentapetalae</taxon>
        <taxon>rosids</taxon>
        <taxon>fabids</taxon>
        <taxon>Malpighiales</taxon>
        <taxon>Rhizophoraceae</taxon>
        <taxon>Rhizophora</taxon>
    </lineage>
</organism>
<dbReference type="EMBL" id="GGEC01058066">
    <property type="protein sequence ID" value="MBX38550.1"/>
    <property type="molecule type" value="Transcribed_RNA"/>
</dbReference>
<sequence>MESIVLFLSKFYHPWSNHMTIWNPVLLSSCANNIYKPEARGSW</sequence>
<protein>
    <submittedName>
        <fullName evidence="1">Uncharacterized protein</fullName>
    </submittedName>
</protein>
<reference evidence="1" key="1">
    <citation type="submission" date="2018-02" db="EMBL/GenBank/DDBJ databases">
        <title>Rhizophora mucronata_Transcriptome.</title>
        <authorList>
            <person name="Meera S.P."/>
            <person name="Sreeshan A."/>
            <person name="Augustine A."/>
        </authorList>
    </citation>
    <scope>NUCLEOTIDE SEQUENCE</scope>
    <source>
        <tissue evidence="1">Leaf</tissue>
    </source>
</reference>
<evidence type="ECO:0000313" key="1">
    <source>
        <dbReference type="EMBL" id="MBX38550.1"/>
    </source>
</evidence>
<dbReference type="AlphaFoldDB" id="A0A2P2N7X5"/>
<accession>A0A2P2N7X5</accession>
<proteinExistence type="predicted"/>